<comment type="caution">
    <text evidence="1">The sequence shown here is derived from an EMBL/GenBank/DDBJ whole genome shotgun (WGS) entry which is preliminary data.</text>
</comment>
<evidence type="ECO:0000313" key="1">
    <source>
        <dbReference type="EMBL" id="GFO29945.1"/>
    </source>
</evidence>
<accession>A0AAV4CE25</accession>
<evidence type="ECO:0000313" key="2">
    <source>
        <dbReference type="Proteomes" id="UP000735302"/>
    </source>
</evidence>
<proteinExistence type="predicted"/>
<gene>
    <name evidence="1" type="ORF">PoB_005645000</name>
</gene>
<protein>
    <submittedName>
        <fullName evidence="1">Uncharacterized protein</fullName>
    </submittedName>
</protein>
<dbReference type="Proteomes" id="UP000735302">
    <property type="component" value="Unassembled WGS sequence"/>
</dbReference>
<organism evidence="1 2">
    <name type="scientific">Plakobranchus ocellatus</name>
    <dbReference type="NCBI Taxonomy" id="259542"/>
    <lineage>
        <taxon>Eukaryota</taxon>
        <taxon>Metazoa</taxon>
        <taxon>Spiralia</taxon>
        <taxon>Lophotrochozoa</taxon>
        <taxon>Mollusca</taxon>
        <taxon>Gastropoda</taxon>
        <taxon>Heterobranchia</taxon>
        <taxon>Euthyneura</taxon>
        <taxon>Panpulmonata</taxon>
        <taxon>Sacoglossa</taxon>
        <taxon>Placobranchoidea</taxon>
        <taxon>Plakobranchidae</taxon>
        <taxon>Plakobranchus</taxon>
    </lineage>
</organism>
<dbReference type="EMBL" id="BLXT01006199">
    <property type="protein sequence ID" value="GFO29945.1"/>
    <property type="molecule type" value="Genomic_DNA"/>
</dbReference>
<name>A0AAV4CE25_9GAST</name>
<keyword evidence="2" id="KW-1185">Reference proteome</keyword>
<sequence>MSNVPIEQMRCASRTGIKLACYFGETSYKQGYYRISPQVRDSNTGMGSACFSSALQYKINHNLAIIFQSGATVVIDQPLIKSMFFIVLREPQLRNQNISLF</sequence>
<dbReference type="AlphaFoldDB" id="A0AAV4CE25"/>
<reference evidence="1 2" key="1">
    <citation type="journal article" date="2021" name="Elife">
        <title>Chloroplast acquisition without the gene transfer in kleptoplastic sea slugs, Plakobranchus ocellatus.</title>
        <authorList>
            <person name="Maeda T."/>
            <person name="Takahashi S."/>
            <person name="Yoshida T."/>
            <person name="Shimamura S."/>
            <person name="Takaki Y."/>
            <person name="Nagai Y."/>
            <person name="Toyoda A."/>
            <person name="Suzuki Y."/>
            <person name="Arimoto A."/>
            <person name="Ishii H."/>
            <person name="Satoh N."/>
            <person name="Nishiyama T."/>
            <person name="Hasebe M."/>
            <person name="Maruyama T."/>
            <person name="Minagawa J."/>
            <person name="Obokata J."/>
            <person name="Shigenobu S."/>
        </authorList>
    </citation>
    <scope>NUCLEOTIDE SEQUENCE [LARGE SCALE GENOMIC DNA]</scope>
</reference>